<keyword evidence="6" id="KW-1185">Reference proteome</keyword>
<feature type="transmembrane region" description="Helical" evidence="3">
    <location>
        <begin position="26"/>
        <end position="48"/>
    </location>
</feature>
<sequence length="627" mass="69237">MSGNSSTKLSRLKRNFQPIAKRLNKVLLRIGGLFMLILIVAYAGIVYFDISSGLRTHLSNTVQDHGPRLTAALWDIDPTTINEELDALAALPGIVGVVLITPSGARYERGLSNWVENKFSYSVALVHKNSSNTVGTLSLIGDASAVWSQLLSRVLPFFIAQIILVLGILLVLQWLLRRVVVRRLDALTIHTHLLQANRIEKVPAPPAFATVVQDELDCLLEGFSSLQGNVLKNEQEREQLIRALAESRDQLEIEVAQRTGETLYLSGFLHMLSKDAQRYLDLPLDQAQFGLEETLAQTGVLLGFDALVAVCFSDEILPEEVYLWHKEGRKLRADFVLGRRALYKLSEYNLNHQSVFFIDTVDELDAGCGEAVLCRDLNLAKLVALPFNFNAERLGVLFVGLKSPHRQYSKLEMRILPMVVGLCSNVLAHHRQQLALQEAKEALLAANAKLALQANHDGLTDIANRRAFDESLLQEMRRATRSDQSLLLIILDVDFFKQYNDSYGHGEGDIALKKIAAILAQFAERAGDCAARIGGEEFALLLPHTDIRIGKSLAERVRLAIIKLGLLQADGQPLTVSQGGAIFSGEEEVSPADFLRMADQALYRAKNGGRNQVCIAKMPNGPSAGIL</sequence>
<keyword evidence="3" id="KW-0812">Transmembrane</keyword>
<evidence type="ECO:0000313" key="6">
    <source>
        <dbReference type="Proteomes" id="UP000515917"/>
    </source>
</evidence>
<dbReference type="CDD" id="cd01949">
    <property type="entry name" value="GGDEF"/>
    <property type="match status" value="1"/>
</dbReference>
<accession>A0A7G3G6M2</accession>
<feature type="transmembrane region" description="Helical" evidence="3">
    <location>
        <begin position="154"/>
        <end position="176"/>
    </location>
</feature>
<gene>
    <name evidence="5" type="ORF">C1H71_02090</name>
</gene>
<dbReference type="PANTHER" id="PTHR45138">
    <property type="entry name" value="REGULATORY COMPONENTS OF SENSORY TRANSDUCTION SYSTEM"/>
    <property type="match status" value="1"/>
</dbReference>
<dbReference type="EMBL" id="CP025781">
    <property type="protein sequence ID" value="QBC42465.1"/>
    <property type="molecule type" value="Genomic_DNA"/>
</dbReference>
<evidence type="ECO:0000256" key="2">
    <source>
        <dbReference type="ARBA" id="ARBA00034247"/>
    </source>
</evidence>
<name>A0A7G3G6M2_9NEIS</name>
<dbReference type="GO" id="GO:1902201">
    <property type="term" value="P:negative regulation of bacterial-type flagellum-dependent cell motility"/>
    <property type="evidence" value="ECO:0007669"/>
    <property type="project" value="TreeGrafter"/>
</dbReference>
<protein>
    <recommendedName>
        <fullName evidence="1">diguanylate cyclase</fullName>
        <ecNumber evidence="1">2.7.7.65</ecNumber>
    </recommendedName>
</protein>
<proteinExistence type="predicted"/>
<dbReference type="NCBIfam" id="TIGR00254">
    <property type="entry name" value="GGDEF"/>
    <property type="match status" value="1"/>
</dbReference>
<evidence type="ECO:0000259" key="4">
    <source>
        <dbReference type="PROSITE" id="PS50887"/>
    </source>
</evidence>
<evidence type="ECO:0000313" key="5">
    <source>
        <dbReference type="EMBL" id="QBC42465.1"/>
    </source>
</evidence>
<dbReference type="InterPro" id="IPR029787">
    <property type="entry name" value="Nucleotide_cyclase"/>
</dbReference>
<organism evidence="5 6">
    <name type="scientific">Iodobacter fluviatilis</name>
    <dbReference type="NCBI Taxonomy" id="537"/>
    <lineage>
        <taxon>Bacteria</taxon>
        <taxon>Pseudomonadati</taxon>
        <taxon>Pseudomonadota</taxon>
        <taxon>Betaproteobacteria</taxon>
        <taxon>Neisseriales</taxon>
        <taxon>Chitinibacteraceae</taxon>
        <taxon>Iodobacter</taxon>
    </lineage>
</organism>
<dbReference type="FunFam" id="3.30.70.270:FF:000001">
    <property type="entry name" value="Diguanylate cyclase domain protein"/>
    <property type="match status" value="1"/>
</dbReference>
<dbReference type="PANTHER" id="PTHR45138:SF9">
    <property type="entry name" value="DIGUANYLATE CYCLASE DGCM-RELATED"/>
    <property type="match status" value="1"/>
</dbReference>
<comment type="catalytic activity">
    <reaction evidence="2">
        <text>2 GTP = 3',3'-c-di-GMP + 2 diphosphate</text>
        <dbReference type="Rhea" id="RHEA:24898"/>
        <dbReference type="ChEBI" id="CHEBI:33019"/>
        <dbReference type="ChEBI" id="CHEBI:37565"/>
        <dbReference type="ChEBI" id="CHEBI:58805"/>
        <dbReference type="EC" id="2.7.7.65"/>
    </reaction>
</comment>
<evidence type="ECO:0000256" key="1">
    <source>
        <dbReference type="ARBA" id="ARBA00012528"/>
    </source>
</evidence>
<keyword evidence="3" id="KW-1133">Transmembrane helix</keyword>
<evidence type="ECO:0000256" key="3">
    <source>
        <dbReference type="SAM" id="Phobius"/>
    </source>
</evidence>
<dbReference type="InterPro" id="IPR050469">
    <property type="entry name" value="Diguanylate_Cyclase"/>
</dbReference>
<reference evidence="5 6" key="1">
    <citation type="submission" date="2018-01" db="EMBL/GenBank/DDBJ databases">
        <title>Genome sequence of Iodobacter sp. strain PCH194 isolated from Indian Trans-Himalaya.</title>
        <authorList>
            <person name="Kumar V."/>
            <person name="Thakur V."/>
            <person name="Kumar S."/>
            <person name="Singh D."/>
        </authorList>
    </citation>
    <scope>NUCLEOTIDE SEQUENCE [LARGE SCALE GENOMIC DNA]</scope>
    <source>
        <strain evidence="5 6">PCH194</strain>
    </source>
</reference>
<feature type="domain" description="GGDEF" evidence="4">
    <location>
        <begin position="484"/>
        <end position="618"/>
    </location>
</feature>
<dbReference type="SUPFAM" id="SSF55073">
    <property type="entry name" value="Nucleotide cyclase"/>
    <property type="match status" value="1"/>
</dbReference>
<dbReference type="AlphaFoldDB" id="A0A7G3G6M2"/>
<keyword evidence="3" id="KW-0472">Membrane</keyword>
<dbReference type="GO" id="GO:0043709">
    <property type="term" value="P:cell adhesion involved in single-species biofilm formation"/>
    <property type="evidence" value="ECO:0007669"/>
    <property type="project" value="TreeGrafter"/>
</dbReference>
<dbReference type="Pfam" id="PF00990">
    <property type="entry name" value="GGDEF"/>
    <property type="match status" value="1"/>
</dbReference>
<dbReference type="InterPro" id="IPR043128">
    <property type="entry name" value="Rev_trsase/Diguanyl_cyclase"/>
</dbReference>
<dbReference type="Proteomes" id="UP000515917">
    <property type="component" value="Chromosome"/>
</dbReference>
<dbReference type="PROSITE" id="PS50887">
    <property type="entry name" value="GGDEF"/>
    <property type="match status" value="1"/>
</dbReference>
<dbReference type="EC" id="2.7.7.65" evidence="1"/>
<dbReference type="GO" id="GO:0005886">
    <property type="term" value="C:plasma membrane"/>
    <property type="evidence" value="ECO:0007669"/>
    <property type="project" value="TreeGrafter"/>
</dbReference>
<dbReference type="SMART" id="SM00267">
    <property type="entry name" value="GGDEF"/>
    <property type="match status" value="1"/>
</dbReference>
<dbReference type="Gene3D" id="3.30.70.270">
    <property type="match status" value="1"/>
</dbReference>
<dbReference type="KEGG" id="ifl:C1H71_02090"/>
<dbReference type="GO" id="GO:0052621">
    <property type="term" value="F:diguanylate cyclase activity"/>
    <property type="evidence" value="ECO:0007669"/>
    <property type="project" value="UniProtKB-EC"/>
</dbReference>
<dbReference type="InterPro" id="IPR000160">
    <property type="entry name" value="GGDEF_dom"/>
</dbReference>